<name>A0AAF0TH68_SOLVR</name>
<dbReference type="InterPro" id="IPR056924">
    <property type="entry name" value="SH3_Tf2-1"/>
</dbReference>
<keyword evidence="3" id="KW-1185">Reference proteome</keyword>
<gene>
    <name evidence="2" type="ORF">MTR67_012084</name>
</gene>
<dbReference type="Pfam" id="PF24626">
    <property type="entry name" value="SH3_Tf2-1"/>
    <property type="match status" value="1"/>
</dbReference>
<dbReference type="AlphaFoldDB" id="A0AAF0TH68"/>
<dbReference type="EMBL" id="CP133614">
    <property type="protein sequence ID" value="WMV18699.1"/>
    <property type="molecule type" value="Genomic_DNA"/>
</dbReference>
<evidence type="ECO:0000313" key="3">
    <source>
        <dbReference type="Proteomes" id="UP001234989"/>
    </source>
</evidence>
<dbReference type="PANTHER" id="PTHR46148">
    <property type="entry name" value="CHROMO DOMAIN-CONTAINING PROTEIN"/>
    <property type="match status" value="1"/>
</dbReference>
<sequence>MHFIYAGATKMYHDFQEVFWWNDMKMDIVVFVAKCPNCQQEVMRFDKKGKISLRFIGTYRILKRVGNVAYELELPAELAVVYLVFHISLLRKCVGDPTFIVPLESVAVKDSLTYKEEQVEILYHQLQ</sequence>
<accession>A0AAF0TH68</accession>
<dbReference type="Gene3D" id="1.10.340.70">
    <property type="match status" value="1"/>
</dbReference>
<protein>
    <recommendedName>
        <fullName evidence="1">Tf2-1-like SH3-like domain-containing protein</fullName>
    </recommendedName>
</protein>
<proteinExistence type="predicted"/>
<dbReference type="Proteomes" id="UP001234989">
    <property type="component" value="Chromosome 3"/>
</dbReference>
<dbReference type="PANTHER" id="PTHR46148:SF60">
    <property type="entry name" value="CHROMO DOMAIN-CONTAINING PROTEIN"/>
    <property type="match status" value="1"/>
</dbReference>
<feature type="domain" description="Tf2-1-like SH3-like" evidence="1">
    <location>
        <begin position="40"/>
        <end position="94"/>
    </location>
</feature>
<organism evidence="2 3">
    <name type="scientific">Solanum verrucosum</name>
    <dbReference type="NCBI Taxonomy" id="315347"/>
    <lineage>
        <taxon>Eukaryota</taxon>
        <taxon>Viridiplantae</taxon>
        <taxon>Streptophyta</taxon>
        <taxon>Embryophyta</taxon>
        <taxon>Tracheophyta</taxon>
        <taxon>Spermatophyta</taxon>
        <taxon>Magnoliopsida</taxon>
        <taxon>eudicotyledons</taxon>
        <taxon>Gunneridae</taxon>
        <taxon>Pentapetalae</taxon>
        <taxon>asterids</taxon>
        <taxon>lamiids</taxon>
        <taxon>Solanales</taxon>
        <taxon>Solanaceae</taxon>
        <taxon>Solanoideae</taxon>
        <taxon>Solaneae</taxon>
        <taxon>Solanum</taxon>
    </lineage>
</organism>
<reference evidence="2" key="1">
    <citation type="submission" date="2023-08" db="EMBL/GenBank/DDBJ databases">
        <title>A de novo genome assembly of Solanum verrucosum Schlechtendal, a Mexican diploid species geographically isolated from the other diploid A-genome species in potato relatives.</title>
        <authorList>
            <person name="Hosaka K."/>
        </authorList>
    </citation>
    <scope>NUCLEOTIDE SEQUENCE</scope>
    <source>
        <tissue evidence="2">Young leaves</tissue>
    </source>
</reference>
<evidence type="ECO:0000313" key="2">
    <source>
        <dbReference type="EMBL" id="WMV18699.1"/>
    </source>
</evidence>
<evidence type="ECO:0000259" key="1">
    <source>
        <dbReference type="Pfam" id="PF24626"/>
    </source>
</evidence>